<dbReference type="AlphaFoldDB" id="A0AAE3EW93"/>
<dbReference type="RefSeq" id="WP_317902650.1">
    <property type="nucleotide sequence ID" value="NZ_JAIRBC010000016.1"/>
</dbReference>
<evidence type="ECO:0000313" key="2">
    <source>
        <dbReference type="Proteomes" id="UP001200642"/>
    </source>
</evidence>
<evidence type="ECO:0000313" key="1">
    <source>
        <dbReference type="EMBL" id="MCG2461509.1"/>
    </source>
</evidence>
<organism evidence="1 2">
    <name type="scientific">Cerina litoralis</name>
    <dbReference type="NCBI Taxonomy" id="2874477"/>
    <lineage>
        <taxon>Bacteria</taxon>
        <taxon>Pseudomonadati</taxon>
        <taxon>Bacteroidota</taxon>
        <taxon>Flavobacteriia</taxon>
        <taxon>Flavobacteriales</taxon>
        <taxon>Flavobacteriaceae</taxon>
        <taxon>Cerina</taxon>
    </lineage>
</organism>
<dbReference type="EMBL" id="JAIRBC010000016">
    <property type="protein sequence ID" value="MCG2461509.1"/>
    <property type="molecule type" value="Genomic_DNA"/>
</dbReference>
<sequence>MKTVIFYGIFLLGLFWSCTKDEGNNDPTSDEPNFSFQITGEGISKTLSGKNIVFNSTTIDTKDLDGNPIELNTVVIIAQVKTGDVVEEVLISITDRTNVNSGVHPIGTDILKYYNAFTSYSADSNAGISFKASDGSIDLKTRTSTLVSGSLNVSAEGAGIKGTFTAPSL</sequence>
<proteinExistence type="predicted"/>
<reference evidence="1" key="1">
    <citation type="submission" date="2023-02" db="EMBL/GenBank/DDBJ databases">
        <title>Genome of Flavobacteriaceae gen. nov. sp. strain F89.</title>
        <authorList>
            <person name="Wang Y."/>
        </authorList>
    </citation>
    <scope>NUCLEOTIDE SEQUENCE</scope>
    <source>
        <strain evidence="1">F89</strain>
    </source>
</reference>
<gene>
    <name evidence="1" type="ORF">K8352_12170</name>
</gene>
<keyword evidence="2" id="KW-1185">Reference proteome</keyword>
<comment type="caution">
    <text evidence="1">The sequence shown here is derived from an EMBL/GenBank/DDBJ whole genome shotgun (WGS) entry which is preliminary data.</text>
</comment>
<dbReference type="Proteomes" id="UP001200642">
    <property type="component" value="Unassembled WGS sequence"/>
</dbReference>
<name>A0AAE3EW93_9FLAO</name>
<accession>A0AAE3EW93</accession>
<protein>
    <submittedName>
        <fullName evidence="1">Uncharacterized protein</fullName>
    </submittedName>
</protein>